<dbReference type="RefSeq" id="WP_078648761.1">
    <property type="nucleotide sequence ID" value="NZ_JBHSPX010000009.1"/>
</dbReference>
<feature type="region of interest" description="Disordered" evidence="1">
    <location>
        <begin position="54"/>
        <end position="79"/>
    </location>
</feature>
<organism evidence="2 3">
    <name type="scientific">Streptomyces ochraceiscleroticus</name>
    <dbReference type="NCBI Taxonomy" id="47761"/>
    <lineage>
        <taxon>Bacteria</taxon>
        <taxon>Bacillati</taxon>
        <taxon>Actinomycetota</taxon>
        <taxon>Actinomycetes</taxon>
        <taxon>Kitasatosporales</taxon>
        <taxon>Streptomycetaceae</taxon>
        <taxon>Streptomyces</taxon>
    </lineage>
</organism>
<gene>
    <name evidence="2" type="ORF">ACFP4F_31805</name>
</gene>
<evidence type="ECO:0008006" key="4">
    <source>
        <dbReference type="Google" id="ProtNLM"/>
    </source>
</evidence>
<reference evidence="3" key="1">
    <citation type="journal article" date="2019" name="Int. J. Syst. Evol. Microbiol.">
        <title>The Global Catalogue of Microorganisms (GCM) 10K type strain sequencing project: providing services to taxonomists for standard genome sequencing and annotation.</title>
        <authorList>
            <consortium name="The Broad Institute Genomics Platform"/>
            <consortium name="The Broad Institute Genome Sequencing Center for Infectious Disease"/>
            <person name="Wu L."/>
            <person name="Ma J."/>
        </authorList>
    </citation>
    <scope>NUCLEOTIDE SEQUENCE [LARGE SCALE GENOMIC DNA]</scope>
    <source>
        <strain evidence="3">CGMCC 1.15180</strain>
    </source>
</reference>
<evidence type="ECO:0000313" key="2">
    <source>
        <dbReference type="EMBL" id="MFC6067104.1"/>
    </source>
</evidence>
<protein>
    <recommendedName>
        <fullName evidence="4">Transposase</fullName>
    </recommendedName>
</protein>
<dbReference type="EMBL" id="JBHSPX010000009">
    <property type="protein sequence ID" value="MFC6067104.1"/>
    <property type="molecule type" value="Genomic_DNA"/>
</dbReference>
<proteinExistence type="predicted"/>
<sequence>MFTRTLQQVQARADAAGGIDSLVQIDCTILRAHQQAAATGPKRGAIGRTNRAITPWADPEEGWGCSASPHRSGPATPPT</sequence>
<comment type="caution">
    <text evidence="2">The sequence shown here is derived from an EMBL/GenBank/DDBJ whole genome shotgun (WGS) entry which is preliminary data.</text>
</comment>
<accession>A0ABW1MTE3</accession>
<evidence type="ECO:0000313" key="3">
    <source>
        <dbReference type="Proteomes" id="UP001596139"/>
    </source>
</evidence>
<evidence type="ECO:0000256" key="1">
    <source>
        <dbReference type="SAM" id="MobiDB-lite"/>
    </source>
</evidence>
<keyword evidence="3" id="KW-1185">Reference proteome</keyword>
<dbReference type="Proteomes" id="UP001596139">
    <property type="component" value="Unassembled WGS sequence"/>
</dbReference>
<name>A0ABW1MTE3_9ACTN</name>